<feature type="signal peptide" evidence="1">
    <location>
        <begin position="1"/>
        <end position="19"/>
    </location>
</feature>
<dbReference type="EMBL" id="GBRH01276556">
    <property type="protein sequence ID" value="JAD21339.1"/>
    <property type="molecule type" value="Transcribed_RNA"/>
</dbReference>
<protein>
    <recommendedName>
        <fullName evidence="3">Secreted protein</fullName>
    </recommendedName>
</protein>
<evidence type="ECO:0000256" key="1">
    <source>
        <dbReference type="SAM" id="SignalP"/>
    </source>
</evidence>
<dbReference type="AlphaFoldDB" id="A0A0A8Y5R8"/>
<sequence length="93" mass="10514">MAVALLYLKLQWLLHCCISKLPYRLTNNLNFTSSLHLTSHGNKVNHISNFVLIAGSTSTCTWMKERCLTSGHHVIQSSQIIYIQTVQRNPSTS</sequence>
<evidence type="ECO:0000313" key="2">
    <source>
        <dbReference type="EMBL" id="JAD21339.1"/>
    </source>
</evidence>
<keyword evidence="1" id="KW-0732">Signal</keyword>
<evidence type="ECO:0008006" key="3">
    <source>
        <dbReference type="Google" id="ProtNLM"/>
    </source>
</evidence>
<proteinExistence type="predicted"/>
<reference evidence="2" key="2">
    <citation type="journal article" date="2015" name="Data Brief">
        <title>Shoot transcriptome of the giant reed, Arundo donax.</title>
        <authorList>
            <person name="Barrero R.A."/>
            <person name="Guerrero F.D."/>
            <person name="Moolhuijzen P."/>
            <person name="Goolsby J.A."/>
            <person name="Tidwell J."/>
            <person name="Bellgard S.E."/>
            <person name="Bellgard M.I."/>
        </authorList>
    </citation>
    <scope>NUCLEOTIDE SEQUENCE</scope>
    <source>
        <tissue evidence="2">Shoot tissue taken approximately 20 cm above the soil surface</tissue>
    </source>
</reference>
<organism evidence="2">
    <name type="scientific">Arundo donax</name>
    <name type="common">Giant reed</name>
    <name type="synonym">Donax arundinaceus</name>
    <dbReference type="NCBI Taxonomy" id="35708"/>
    <lineage>
        <taxon>Eukaryota</taxon>
        <taxon>Viridiplantae</taxon>
        <taxon>Streptophyta</taxon>
        <taxon>Embryophyta</taxon>
        <taxon>Tracheophyta</taxon>
        <taxon>Spermatophyta</taxon>
        <taxon>Magnoliopsida</taxon>
        <taxon>Liliopsida</taxon>
        <taxon>Poales</taxon>
        <taxon>Poaceae</taxon>
        <taxon>PACMAD clade</taxon>
        <taxon>Arundinoideae</taxon>
        <taxon>Arundineae</taxon>
        <taxon>Arundo</taxon>
    </lineage>
</organism>
<feature type="chain" id="PRO_5002044610" description="Secreted protein" evidence="1">
    <location>
        <begin position="20"/>
        <end position="93"/>
    </location>
</feature>
<reference evidence="2" key="1">
    <citation type="submission" date="2014-09" db="EMBL/GenBank/DDBJ databases">
        <authorList>
            <person name="Magalhaes I.L.F."/>
            <person name="Oliveira U."/>
            <person name="Santos F.R."/>
            <person name="Vidigal T.H.D.A."/>
            <person name="Brescovit A.D."/>
            <person name="Santos A.J."/>
        </authorList>
    </citation>
    <scope>NUCLEOTIDE SEQUENCE</scope>
    <source>
        <tissue evidence="2">Shoot tissue taken approximately 20 cm above the soil surface</tissue>
    </source>
</reference>
<name>A0A0A8Y5R8_ARUDO</name>
<accession>A0A0A8Y5R8</accession>